<dbReference type="Pfam" id="PF00528">
    <property type="entry name" value="BPD_transp_1"/>
    <property type="match status" value="1"/>
</dbReference>
<feature type="transmembrane region" description="Helical" evidence="7">
    <location>
        <begin position="169"/>
        <end position="188"/>
    </location>
</feature>
<feature type="transmembrane region" description="Helical" evidence="7">
    <location>
        <begin position="142"/>
        <end position="163"/>
    </location>
</feature>
<comment type="subcellular location">
    <subcellularLocation>
        <location evidence="1 7">Cell membrane</location>
        <topology evidence="1 7">Multi-pass membrane protein</topology>
    </subcellularLocation>
</comment>
<feature type="domain" description="ABC transmembrane type-1" evidence="8">
    <location>
        <begin position="94"/>
        <end position="291"/>
    </location>
</feature>
<dbReference type="PANTHER" id="PTHR43163:SF6">
    <property type="entry name" value="DIPEPTIDE TRANSPORT SYSTEM PERMEASE PROTEIN DPPB-RELATED"/>
    <property type="match status" value="1"/>
</dbReference>
<name>A0A3N1KVP2_9PROT</name>
<keyword evidence="2 7" id="KW-0813">Transport</keyword>
<evidence type="ECO:0000313" key="9">
    <source>
        <dbReference type="EMBL" id="ROP84661.1"/>
    </source>
</evidence>
<dbReference type="InterPro" id="IPR035906">
    <property type="entry name" value="MetI-like_sf"/>
</dbReference>
<dbReference type="EMBL" id="RJKX01000015">
    <property type="protein sequence ID" value="ROP84661.1"/>
    <property type="molecule type" value="Genomic_DNA"/>
</dbReference>
<dbReference type="Pfam" id="PF19300">
    <property type="entry name" value="BPD_transp_1_N"/>
    <property type="match status" value="1"/>
</dbReference>
<dbReference type="SUPFAM" id="SSF161098">
    <property type="entry name" value="MetI-like"/>
    <property type="match status" value="1"/>
</dbReference>
<dbReference type="OrthoDB" id="7834831at2"/>
<comment type="similarity">
    <text evidence="7">Belongs to the binding-protein-dependent transport system permease family.</text>
</comment>
<keyword evidence="4 7" id="KW-0812">Transmembrane</keyword>
<dbReference type="AlphaFoldDB" id="A0A3N1KVP2"/>
<keyword evidence="3" id="KW-1003">Cell membrane</keyword>
<evidence type="ECO:0000256" key="6">
    <source>
        <dbReference type="ARBA" id="ARBA00023136"/>
    </source>
</evidence>
<keyword evidence="10" id="KW-1185">Reference proteome</keyword>
<evidence type="ECO:0000313" key="10">
    <source>
        <dbReference type="Proteomes" id="UP000278222"/>
    </source>
</evidence>
<dbReference type="GO" id="GO:0055085">
    <property type="term" value="P:transmembrane transport"/>
    <property type="evidence" value="ECO:0007669"/>
    <property type="project" value="InterPro"/>
</dbReference>
<evidence type="ECO:0000256" key="7">
    <source>
        <dbReference type="RuleBase" id="RU363032"/>
    </source>
</evidence>
<evidence type="ECO:0000256" key="4">
    <source>
        <dbReference type="ARBA" id="ARBA00022692"/>
    </source>
</evidence>
<evidence type="ECO:0000256" key="3">
    <source>
        <dbReference type="ARBA" id="ARBA00022475"/>
    </source>
</evidence>
<dbReference type="InterPro" id="IPR000515">
    <property type="entry name" value="MetI-like"/>
</dbReference>
<dbReference type="PROSITE" id="PS50928">
    <property type="entry name" value="ABC_TM1"/>
    <property type="match status" value="1"/>
</dbReference>
<comment type="caution">
    <text evidence="9">The sequence shown here is derived from an EMBL/GenBank/DDBJ whole genome shotgun (WGS) entry which is preliminary data.</text>
</comment>
<proteinExistence type="inferred from homology"/>
<reference evidence="9 10" key="1">
    <citation type="submission" date="2018-11" db="EMBL/GenBank/DDBJ databases">
        <title>Genomic Encyclopedia of Type Strains, Phase IV (KMG-IV): sequencing the most valuable type-strain genomes for metagenomic binning, comparative biology and taxonomic classification.</title>
        <authorList>
            <person name="Goeker M."/>
        </authorList>
    </citation>
    <scope>NUCLEOTIDE SEQUENCE [LARGE SCALE GENOMIC DNA]</scope>
    <source>
        <strain evidence="9 10">DSM 5900</strain>
    </source>
</reference>
<feature type="transmembrane region" description="Helical" evidence="7">
    <location>
        <begin position="100"/>
        <end position="121"/>
    </location>
</feature>
<gene>
    <name evidence="9" type="ORF">EDC65_4016</name>
</gene>
<evidence type="ECO:0000256" key="1">
    <source>
        <dbReference type="ARBA" id="ARBA00004651"/>
    </source>
</evidence>
<accession>A0A3N1KVP2</accession>
<protein>
    <submittedName>
        <fullName evidence="9">Peptide/nickel transport system permease protein</fullName>
    </submittedName>
</protein>
<dbReference type="CDD" id="cd06261">
    <property type="entry name" value="TM_PBP2"/>
    <property type="match status" value="1"/>
</dbReference>
<sequence length="305" mass="33052">MLAYALKRLLLACLVVLTVSGITFIMTNAAIDPAKAIAGANATTEDIEALRRSFGFDRPLVIQYLDWLGNALMGNFGESYRLRTSVAELLLDRLPVTMTLGGLALLFALTLSIPLGVVAALKPNSPVDRLALSMSVLGQALPTFWFALMMIILFGIILRWLPISGSGSWAHFVMPSIALGYYATPAFMRLTRAGMIEVLASDYIRTARAKGLRPATVLFKHALRNAVIPVVSLAAVQFGFMLGGSVVIETIFALHGVGFLAWESISRSDIPVVQAIVLLISLFYIVLTLLADLLNAYLDPRIRVG</sequence>
<evidence type="ECO:0000259" key="8">
    <source>
        <dbReference type="PROSITE" id="PS50928"/>
    </source>
</evidence>
<evidence type="ECO:0000256" key="5">
    <source>
        <dbReference type="ARBA" id="ARBA00022989"/>
    </source>
</evidence>
<organism evidence="9 10">
    <name type="scientific">Stella humosa</name>
    <dbReference type="NCBI Taxonomy" id="94"/>
    <lineage>
        <taxon>Bacteria</taxon>
        <taxon>Pseudomonadati</taxon>
        <taxon>Pseudomonadota</taxon>
        <taxon>Alphaproteobacteria</taxon>
        <taxon>Rhodospirillales</taxon>
        <taxon>Stellaceae</taxon>
        <taxon>Stella</taxon>
    </lineage>
</organism>
<keyword evidence="5 7" id="KW-1133">Transmembrane helix</keyword>
<dbReference type="Proteomes" id="UP000278222">
    <property type="component" value="Unassembled WGS sequence"/>
</dbReference>
<dbReference type="PANTHER" id="PTHR43163">
    <property type="entry name" value="DIPEPTIDE TRANSPORT SYSTEM PERMEASE PROTEIN DPPB-RELATED"/>
    <property type="match status" value="1"/>
</dbReference>
<keyword evidence="6 7" id="KW-0472">Membrane</keyword>
<dbReference type="InterPro" id="IPR045621">
    <property type="entry name" value="BPD_transp_1_N"/>
</dbReference>
<feature type="transmembrane region" description="Helical" evidence="7">
    <location>
        <begin position="272"/>
        <end position="294"/>
    </location>
</feature>
<evidence type="ECO:0000256" key="2">
    <source>
        <dbReference type="ARBA" id="ARBA00022448"/>
    </source>
</evidence>
<feature type="transmembrane region" description="Helical" evidence="7">
    <location>
        <begin position="226"/>
        <end position="252"/>
    </location>
</feature>
<dbReference type="RefSeq" id="WP_123692751.1">
    <property type="nucleotide sequence ID" value="NZ_AP019700.1"/>
</dbReference>
<dbReference type="GO" id="GO:0005886">
    <property type="term" value="C:plasma membrane"/>
    <property type="evidence" value="ECO:0007669"/>
    <property type="project" value="UniProtKB-SubCell"/>
</dbReference>
<dbReference type="Gene3D" id="1.10.3720.10">
    <property type="entry name" value="MetI-like"/>
    <property type="match status" value="1"/>
</dbReference>